<dbReference type="PIRSF" id="PIRSF037677">
    <property type="entry name" value="DNA_mis_repair_Msh6"/>
    <property type="match status" value="1"/>
</dbReference>
<comment type="similarity">
    <text evidence="1">Belongs to the DNA mismatch repair MutS family.</text>
</comment>
<dbReference type="EMBL" id="AYRZ02000007">
    <property type="protein sequence ID" value="PHT76063.1"/>
    <property type="molecule type" value="Genomic_DNA"/>
</dbReference>
<feature type="domain" description="DNA mismatch repair proteins mutS family" evidence="5">
    <location>
        <begin position="863"/>
        <end position="879"/>
    </location>
</feature>
<gene>
    <name evidence="6" type="ORF">T459_19585</name>
</gene>
<evidence type="ECO:0000256" key="2">
    <source>
        <dbReference type="ARBA" id="ARBA00022741"/>
    </source>
</evidence>
<dbReference type="Gramene" id="PHT76063">
    <property type="protein sequence ID" value="PHT76063"/>
    <property type="gene ID" value="T459_19585"/>
</dbReference>
<dbReference type="InterPro" id="IPR000432">
    <property type="entry name" value="DNA_mismatch_repair_MutS_C"/>
</dbReference>
<evidence type="ECO:0000256" key="3">
    <source>
        <dbReference type="ARBA" id="ARBA00022840"/>
    </source>
</evidence>
<sequence>MSEEYVIGHATEELGEEQVIRTLWIARMYVLMLTRAHLLPIMQQTEFHRNNDLRKLAVQNTQKWYVHIKSGWTVSFSILILLRQAWEFPDVSSLAVEVVFHLSTLISWSFNSRSASKLVLATRGLGCPKASRSLLTCPAAPLLSPVQPGADFFDPAEVKNLLDSKRYFKGFCNKCDHTSDVANHDVALCALGCLVNHLERLMLDEVLRKSDVLSYEVYRGCLKMDGQTLGNLEIFNNNSDGSTLYMYLDNCVTSPGKRLLRKWICHPLKDIGKINHRLDVVDRLVENSDATLSTAQYLRKLPDLDRLLGRVKASIQSSEALLLPLIGAKILKQRVKVFGLLVKGLRIGLDLLMLLQKEGLTSSLAKVVSLPVLDGNNGLDKFLTQFEAAIDSDFPNFQDHNATDFDAETLSILMELFIEKATEWSQVIYAISCIDLLRSFSVTAKFSSGIMCRPVILPLSKPTNFCKEIGGPTLNIKGLWHPYALGESGGLPVPNDLHLGGNMNIRYPHTLLLTGPNMGGKSTLLRATCLAVIMAQLGCYVPGETCVLSLVDIIFTRLGATDRIMTGESVPLQFSDPTMDWFKRSPSLSKKKKQSGALKLPLCAVSRKEPHHKGVLYAALPCISARGCFQGLNLRPPGHMTTTLPVLCPWAMHIYGSIKIWERVVERRLRRIVSVSENQFGFMSSRSTTKAIHLVRRLVKQYRGNGEIDEDVSHRIGARWMKWRLALGVLCDKKVPPKLKGKFYRVVVCLAMLYGVESWPVKNSHIQKLKVAKIRMLRWMCGLSREDRVRNETIREKVGVTSVEDKIREVRLRWFGHVMRRGTDALVRRCERLTLNGFRQVKGAFFIECTETASVLQNATHNSLVLLDELGRGTSTFDGYAIAYAVFRYLVEMVNCRLLFATHYHPLTKEFASHPHVTLQHMACSFKLKSQSSSPTGQELVFLYRLASGACPESYGIQVALMAGIPRTVVESASSAGQVMKKMNGESFRSCEKRANFSTLHEEWFKTLLEILKTDGGFNNDNDLFDALFCLWHELTADRST</sequence>
<dbReference type="AlphaFoldDB" id="A0A2G2Z259"/>
<evidence type="ECO:0000259" key="5">
    <source>
        <dbReference type="PROSITE" id="PS00486"/>
    </source>
</evidence>
<dbReference type="Pfam" id="PF00488">
    <property type="entry name" value="MutS_V"/>
    <property type="match status" value="2"/>
</dbReference>
<dbReference type="GO" id="GO:0005524">
    <property type="term" value="F:ATP binding"/>
    <property type="evidence" value="ECO:0007669"/>
    <property type="project" value="UniProtKB-KW"/>
</dbReference>
<dbReference type="PANTHER" id="PTHR11361">
    <property type="entry name" value="DNA MISMATCH REPAIR PROTEIN MUTS FAMILY MEMBER"/>
    <property type="match status" value="1"/>
</dbReference>
<dbReference type="SMART" id="SM00533">
    <property type="entry name" value="MUTSd"/>
    <property type="match status" value="1"/>
</dbReference>
<dbReference type="InterPro" id="IPR036187">
    <property type="entry name" value="DNA_mismatch_repair_MutS_sf"/>
</dbReference>
<accession>A0A2G2Z259</accession>
<dbReference type="Pfam" id="PF05192">
    <property type="entry name" value="MutS_III"/>
    <property type="match status" value="1"/>
</dbReference>
<protein>
    <submittedName>
        <fullName evidence="6">DNA mismatch repair protein MSH7</fullName>
    </submittedName>
</protein>
<dbReference type="SMART" id="SM00534">
    <property type="entry name" value="MUTSac"/>
    <property type="match status" value="1"/>
</dbReference>
<dbReference type="Gene3D" id="1.10.1420.10">
    <property type="match status" value="1"/>
</dbReference>
<dbReference type="PANTHER" id="PTHR11361:SF148">
    <property type="entry name" value="DNA MISMATCH REPAIR PROTEIN MSH6"/>
    <property type="match status" value="1"/>
</dbReference>
<name>A0A2G2Z259_CAPAN</name>
<organism evidence="6 7">
    <name type="scientific">Capsicum annuum</name>
    <name type="common">Capsicum pepper</name>
    <dbReference type="NCBI Taxonomy" id="4072"/>
    <lineage>
        <taxon>Eukaryota</taxon>
        <taxon>Viridiplantae</taxon>
        <taxon>Streptophyta</taxon>
        <taxon>Embryophyta</taxon>
        <taxon>Tracheophyta</taxon>
        <taxon>Spermatophyta</taxon>
        <taxon>Magnoliopsida</taxon>
        <taxon>eudicotyledons</taxon>
        <taxon>Gunneridae</taxon>
        <taxon>Pentapetalae</taxon>
        <taxon>asterids</taxon>
        <taxon>lamiids</taxon>
        <taxon>Solanales</taxon>
        <taxon>Solanaceae</taxon>
        <taxon>Solanoideae</taxon>
        <taxon>Capsiceae</taxon>
        <taxon>Capsicum</taxon>
    </lineage>
</organism>
<keyword evidence="2" id="KW-0547">Nucleotide-binding</keyword>
<dbReference type="SUPFAM" id="SSF52540">
    <property type="entry name" value="P-loop containing nucleoside triphosphate hydrolases"/>
    <property type="match status" value="2"/>
</dbReference>
<reference evidence="6 7" key="1">
    <citation type="journal article" date="2014" name="Nat. Genet.">
        <title>Genome sequence of the hot pepper provides insights into the evolution of pungency in Capsicum species.</title>
        <authorList>
            <person name="Kim S."/>
            <person name="Park M."/>
            <person name="Yeom S.I."/>
            <person name="Kim Y.M."/>
            <person name="Lee J.M."/>
            <person name="Lee H.A."/>
            <person name="Seo E."/>
            <person name="Choi J."/>
            <person name="Cheong K."/>
            <person name="Kim K.T."/>
            <person name="Jung K."/>
            <person name="Lee G.W."/>
            <person name="Oh S.K."/>
            <person name="Bae C."/>
            <person name="Kim S.B."/>
            <person name="Lee H.Y."/>
            <person name="Kim S.Y."/>
            <person name="Kim M.S."/>
            <person name="Kang B.C."/>
            <person name="Jo Y.D."/>
            <person name="Yang H.B."/>
            <person name="Jeong H.J."/>
            <person name="Kang W.H."/>
            <person name="Kwon J.K."/>
            <person name="Shin C."/>
            <person name="Lim J.Y."/>
            <person name="Park J.H."/>
            <person name="Huh J.H."/>
            <person name="Kim J.S."/>
            <person name="Kim B.D."/>
            <person name="Cohen O."/>
            <person name="Paran I."/>
            <person name="Suh M.C."/>
            <person name="Lee S.B."/>
            <person name="Kim Y.K."/>
            <person name="Shin Y."/>
            <person name="Noh S.J."/>
            <person name="Park J."/>
            <person name="Seo Y.S."/>
            <person name="Kwon S.Y."/>
            <person name="Kim H.A."/>
            <person name="Park J.M."/>
            <person name="Kim H.J."/>
            <person name="Choi S.B."/>
            <person name="Bosland P.W."/>
            <person name="Reeves G."/>
            <person name="Jo S.H."/>
            <person name="Lee B.W."/>
            <person name="Cho H.T."/>
            <person name="Choi H.S."/>
            <person name="Lee M.S."/>
            <person name="Yu Y."/>
            <person name="Do Choi Y."/>
            <person name="Park B.S."/>
            <person name="van Deynze A."/>
            <person name="Ashrafi H."/>
            <person name="Hill T."/>
            <person name="Kim W.T."/>
            <person name="Pai H.S."/>
            <person name="Ahn H.K."/>
            <person name="Yeam I."/>
            <person name="Giovannoni J.J."/>
            <person name="Rose J.K."/>
            <person name="Sorensen I."/>
            <person name="Lee S.J."/>
            <person name="Kim R.W."/>
            <person name="Choi I.Y."/>
            <person name="Choi B.S."/>
            <person name="Lim J.S."/>
            <person name="Lee Y.H."/>
            <person name="Choi D."/>
        </authorList>
    </citation>
    <scope>NUCLEOTIDE SEQUENCE [LARGE SCALE GENOMIC DNA]</scope>
    <source>
        <strain evidence="7">cv. CM334</strain>
    </source>
</reference>
<dbReference type="Gene3D" id="3.30.420.110">
    <property type="entry name" value="MutS, connector domain"/>
    <property type="match status" value="1"/>
</dbReference>
<proteinExistence type="inferred from homology"/>
<dbReference type="PROSITE" id="PS00486">
    <property type="entry name" value="DNA_MISMATCH_REPAIR_2"/>
    <property type="match status" value="1"/>
</dbReference>
<dbReference type="Proteomes" id="UP000222542">
    <property type="component" value="Unassembled WGS sequence"/>
</dbReference>
<dbReference type="InterPro" id="IPR045076">
    <property type="entry name" value="MutS"/>
</dbReference>
<dbReference type="Gene3D" id="3.40.50.300">
    <property type="entry name" value="P-loop containing nucleotide triphosphate hydrolases"/>
    <property type="match status" value="2"/>
</dbReference>
<comment type="caution">
    <text evidence="6">The sequence shown here is derived from an EMBL/GenBank/DDBJ whole genome shotgun (WGS) entry which is preliminary data.</text>
</comment>
<evidence type="ECO:0000256" key="1">
    <source>
        <dbReference type="ARBA" id="ARBA00006271"/>
    </source>
</evidence>
<dbReference type="InterPro" id="IPR017261">
    <property type="entry name" value="DNA_mismatch_repair_MutS/MSH"/>
</dbReference>
<dbReference type="InterPro" id="IPR036678">
    <property type="entry name" value="MutS_con_dom_sf"/>
</dbReference>
<keyword evidence="4" id="KW-0238">DNA-binding</keyword>
<evidence type="ECO:0000256" key="4">
    <source>
        <dbReference type="ARBA" id="ARBA00023125"/>
    </source>
</evidence>
<dbReference type="SUPFAM" id="SSF48334">
    <property type="entry name" value="DNA repair protein MutS, domain III"/>
    <property type="match status" value="1"/>
</dbReference>
<dbReference type="STRING" id="4072.A0A2G2Z259"/>
<dbReference type="InterPro" id="IPR027417">
    <property type="entry name" value="P-loop_NTPase"/>
</dbReference>
<evidence type="ECO:0000313" key="7">
    <source>
        <dbReference type="Proteomes" id="UP000222542"/>
    </source>
</evidence>
<keyword evidence="3" id="KW-0067">ATP-binding</keyword>
<dbReference type="GO" id="GO:0030983">
    <property type="term" value="F:mismatched DNA binding"/>
    <property type="evidence" value="ECO:0000318"/>
    <property type="project" value="GO_Central"/>
</dbReference>
<dbReference type="GO" id="GO:0140664">
    <property type="term" value="F:ATP-dependent DNA damage sensor activity"/>
    <property type="evidence" value="ECO:0007669"/>
    <property type="project" value="InterPro"/>
</dbReference>
<dbReference type="GO" id="GO:0032301">
    <property type="term" value="C:MutSalpha complex"/>
    <property type="evidence" value="ECO:0000318"/>
    <property type="project" value="GO_Central"/>
</dbReference>
<keyword evidence="7" id="KW-1185">Reference proteome</keyword>
<reference evidence="6 7" key="2">
    <citation type="journal article" date="2017" name="Genome Biol.">
        <title>New reference genome sequences of hot pepper reveal the massive evolution of plant disease-resistance genes by retroduplication.</title>
        <authorList>
            <person name="Kim S."/>
            <person name="Park J."/>
            <person name="Yeom S.I."/>
            <person name="Kim Y.M."/>
            <person name="Seo E."/>
            <person name="Kim K.T."/>
            <person name="Kim M.S."/>
            <person name="Lee J.M."/>
            <person name="Cheong K."/>
            <person name="Shin H.S."/>
            <person name="Kim S.B."/>
            <person name="Han K."/>
            <person name="Lee J."/>
            <person name="Park M."/>
            <person name="Lee H.A."/>
            <person name="Lee H.Y."/>
            <person name="Lee Y."/>
            <person name="Oh S."/>
            <person name="Lee J.H."/>
            <person name="Choi E."/>
            <person name="Choi E."/>
            <person name="Lee S.E."/>
            <person name="Jeon J."/>
            <person name="Kim H."/>
            <person name="Choi G."/>
            <person name="Song H."/>
            <person name="Lee J."/>
            <person name="Lee S.C."/>
            <person name="Kwon J.K."/>
            <person name="Lee H.Y."/>
            <person name="Koo N."/>
            <person name="Hong Y."/>
            <person name="Kim R.W."/>
            <person name="Kang W.H."/>
            <person name="Huh J.H."/>
            <person name="Kang B.C."/>
            <person name="Yang T.J."/>
            <person name="Lee Y.H."/>
            <person name="Bennetzen J.L."/>
            <person name="Choi D."/>
        </authorList>
    </citation>
    <scope>NUCLEOTIDE SEQUENCE [LARGE SCALE GENOMIC DNA]</scope>
    <source>
        <strain evidence="7">cv. CM334</strain>
    </source>
</reference>
<dbReference type="GO" id="GO:0005634">
    <property type="term" value="C:nucleus"/>
    <property type="evidence" value="ECO:0000318"/>
    <property type="project" value="GO_Central"/>
</dbReference>
<dbReference type="GO" id="GO:0006298">
    <property type="term" value="P:mismatch repair"/>
    <property type="evidence" value="ECO:0000318"/>
    <property type="project" value="GO_Central"/>
</dbReference>
<evidence type="ECO:0000313" key="6">
    <source>
        <dbReference type="EMBL" id="PHT76063.1"/>
    </source>
</evidence>
<dbReference type="InterPro" id="IPR007696">
    <property type="entry name" value="DNA_mismatch_repair_MutS_core"/>
</dbReference>